<gene>
    <name evidence="7" type="ORF">SMG_02317</name>
</gene>
<dbReference type="Proteomes" id="UP000013834">
    <property type="component" value="Unassembled WGS sequence"/>
</dbReference>
<dbReference type="PANTHER" id="PTHR37422:SF13">
    <property type="entry name" value="LIPOPOLYSACCHARIDE BIOSYNTHESIS PROTEIN PA4999-RELATED"/>
    <property type="match status" value="1"/>
</dbReference>
<evidence type="ECO:0000256" key="4">
    <source>
        <dbReference type="ARBA" id="ARBA00023136"/>
    </source>
</evidence>
<dbReference type="AlphaFoldDB" id="A0A829F4H5"/>
<organism evidence="7 8">
    <name type="scientific">Enterococcus faecium EnGen0180</name>
    <dbReference type="NCBI Taxonomy" id="1157475"/>
    <lineage>
        <taxon>Bacteria</taxon>
        <taxon>Bacillati</taxon>
        <taxon>Bacillota</taxon>
        <taxon>Bacilli</taxon>
        <taxon>Lactobacillales</taxon>
        <taxon>Enterococcaceae</taxon>
        <taxon>Enterococcus</taxon>
    </lineage>
</organism>
<proteinExistence type="predicted"/>
<sequence length="407" mass="46943">MKKFFNYIIIIISSILMFGYTGILRQEQYFIFTISLFILGLGFIFNLFYIHKPKLIFLILSFYLVLNVMFSFPAVGYKYLLIFFTGAIFYLKKWETGTLKRLFHIFQIVTLLFLFFTFLNYLYPSIILNIFGKIMSEKQVQTYQFGLLWGVPGIPGELSFNAFVLSIGYGQQLNLLFLKEKRVDKLIGFIITILYIIGIIMTSKRSAILLLPFITLAILLPRFFTKLTLSKFFLLISSISLLPILVGQFLLNKIEVILLSGKGNSPLSNRELYWNIALNMIKEKKFLGHGLNSYDLRFNQLRNHSGFAGAHNSFLQIVAELGAFGGMIYILFIVYNLFFSIKVHIATIKENKKFESYVSGCSIFVQILCIGVGMSESVFYQPQQLFTYLLFSGLCFSLEFRGKEVEK</sequence>
<feature type="transmembrane region" description="Helical" evidence="5">
    <location>
        <begin position="232"/>
        <end position="251"/>
    </location>
</feature>
<keyword evidence="2 5" id="KW-0812">Transmembrane</keyword>
<dbReference type="GO" id="GO:0016020">
    <property type="term" value="C:membrane"/>
    <property type="evidence" value="ECO:0007669"/>
    <property type="project" value="UniProtKB-SubCell"/>
</dbReference>
<comment type="subcellular location">
    <subcellularLocation>
        <location evidence="1">Membrane</location>
        <topology evidence="1">Multi-pass membrane protein</topology>
    </subcellularLocation>
</comment>
<feature type="transmembrane region" description="Helical" evidence="5">
    <location>
        <begin position="208"/>
        <end position="225"/>
    </location>
</feature>
<dbReference type="InterPro" id="IPR007016">
    <property type="entry name" value="O-antigen_ligase-rel_domated"/>
</dbReference>
<evidence type="ECO:0000256" key="2">
    <source>
        <dbReference type="ARBA" id="ARBA00022692"/>
    </source>
</evidence>
<evidence type="ECO:0000259" key="6">
    <source>
        <dbReference type="Pfam" id="PF04932"/>
    </source>
</evidence>
<dbReference type="PANTHER" id="PTHR37422">
    <property type="entry name" value="TEICHURONIC ACID BIOSYNTHESIS PROTEIN TUAE"/>
    <property type="match status" value="1"/>
</dbReference>
<feature type="transmembrane region" description="Helical" evidence="5">
    <location>
        <begin position="5"/>
        <end position="23"/>
    </location>
</feature>
<dbReference type="EMBL" id="AIVF01000041">
    <property type="protein sequence ID" value="EOG23452.1"/>
    <property type="molecule type" value="Genomic_DNA"/>
</dbReference>
<dbReference type="RefSeq" id="WP_010729053.1">
    <property type="nucleotide sequence ID" value="NZ_KB948134.1"/>
</dbReference>
<feature type="transmembrane region" description="Helical" evidence="5">
    <location>
        <begin position="357"/>
        <end position="379"/>
    </location>
</feature>
<feature type="domain" description="O-antigen ligase-related" evidence="6">
    <location>
        <begin position="191"/>
        <end position="330"/>
    </location>
</feature>
<feature type="transmembrane region" description="Helical" evidence="5">
    <location>
        <begin position="55"/>
        <end position="70"/>
    </location>
</feature>
<evidence type="ECO:0000256" key="1">
    <source>
        <dbReference type="ARBA" id="ARBA00004141"/>
    </source>
</evidence>
<feature type="transmembrane region" description="Helical" evidence="5">
    <location>
        <begin position="143"/>
        <end position="165"/>
    </location>
</feature>
<evidence type="ECO:0000256" key="3">
    <source>
        <dbReference type="ARBA" id="ARBA00022989"/>
    </source>
</evidence>
<comment type="caution">
    <text evidence="7">The sequence shown here is derived from an EMBL/GenBank/DDBJ whole genome shotgun (WGS) entry which is preliminary data.</text>
</comment>
<name>A0A829F4H5_ENTFC</name>
<feature type="transmembrane region" description="Helical" evidence="5">
    <location>
        <begin position="321"/>
        <end position="345"/>
    </location>
</feature>
<keyword evidence="3 5" id="KW-1133">Transmembrane helix</keyword>
<feature type="transmembrane region" description="Helical" evidence="5">
    <location>
        <begin position="103"/>
        <end position="123"/>
    </location>
</feature>
<feature type="transmembrane region" description="Helical" evidence="5">
    <location>
        <begin position="29"/>
        <end position="48"/>
    </location>
</feature>
<keyword evidence="4 5" id="KW-0472">Membrane</keyword>
<evidence type="ECO:0000313" key="8">
    <source>
        <dbReference type="Proteomes" id="UP000013834"/>
    </source>
</evidence>
<dbReference type="Pfam" id="PF04932">
    <property type="entry name" value="Wzy_C"/>
    <property type="match status" value="1"/>
</dbReference>
<protein>
    <recommendedName>
        <fullName evidence="6">O-antigen ligase-related domain-containing protein</fullName>
    </recommendedName>
</protein>
<accession>A0A829F4H5</accession>
<evidence type="ECO:0000256" key="5">
    <source>
        <dbReference type="SAM" id="Phobius"/>
    </source>
</evidence>
<dbReference type="InterPro" id="IPR051533">
    <property type="entry name" value="WaaL-like"/>
</dbReference>
<reference evidence="7 8" key="1">
    <citation type="submission" date="2013-02" db="EMBL/GenBank/DDBJ databases">
        <title>The Genome Sequence of Enterococcus faecium VRE_84.</title>
        <authorList>
            <consortium name="The Broad Institute Genome Sequencing Platform"/>
            <consortium name="The Broad Institute Genome Sequencing Center for Infectious Disease"/>
            <person name="Earl A.M."/>
            <person name="Gilmore M.S."/>
            <person name="Lebreton F."/>
            <person name="Hammerum A.M."/>
            <person name="Jensen L.B."/>
            <person name="Guardabassi L."/>
            <person name="Walker B."/>
            <person name="Young S.K."/>
            <person name="Zeng Q."/>
            <person name="Gargeya S."/>
            <person name="Fitzgerald M."/>
            <person name="Haas B."/>
            <person name="Abouelleil A."/>
            <person name="Alvarado L."/>
            <person name="Arachchi H.M."/>
            <person name="Berlin A.M."/>
            <person name="Chapman S.B."/>
            <person name="Dewar J."/>
            <person name="Goldberg J."/>
            <person name="Griggs A."/>
            <person name="Gujja S."/>
            <person name="Hansen M."/>
            <person name="Howarth C."/>
            <person name="Imamovic A."/>
            <person name="Larimer J."/>
            <person name="McCowan C."/>
            <person name="Murphy C."/>
            <person name="Neiman D."/>
            <person name="Pearson M."/>
            <person name="Priest M."/>
            <person name="Roberts A."/>
            <person name="Saif S."/>
            <person name="Shea T."/>
            <person name="Sisk P."/>
            <person name="Sykes S."/>
            <person name="Wortman J."/>
            <person name="Nusbaum C."/>
            <person name="Birren B."/>
        </authorList>
    </citation>
    <scope>NUCLEOTIDE SEQUENCE [LARGE SCALE GENOMIC DNA]</scope>
    <source>
        <strain evidence="7 8">VRE 84</strain>
    </source>
</reference>
<evidence type="ECO:0000313" key="7">
    <source>
        <dbReference type="EMBL" id="EOG23452.1"/>
    </source>
</evidence>